<keyword evidence="2" id="KW-1133">Transmembrane helix</keyword>
<dbReference type="Proteomes" id="UP001515943">
    <property type="component" value="Unassembled WGS sequence"/>
</dbReference>
<evidence type="ECO:0000256" key="2">
    <source>
        <dbReference type="SAM" id="Phobius"/>
    </source>
</evidence>
<keyword evidence="2" id="KW-0472">Membrane</keyword>
<accession>A0ABX1FEQ3</accession>
<gene>
    <name evidence="3" type="ORF">FXN61_09760</name>
</gene>
<evidence type="ECO:0000313" key="3">
    <source>
        <dbReference type="EMBL" id="NKE57103.1"/>
    </source>
</evidence>
<comment type="caution">
    <text evidence="3">The sequence shown here is derived from an EMBL/GenBank/DDBJ whole genome shotgun (WGS) entry which is preliminary data.</text>
</comment>
<feature type="region of interest" description="Disordered" evidence="1">
    <location>
        <begin position="57"/>
        <end position="78"/>
    </location>
</feature>
<name>A0ABX1FEQ3_9PSEU</name>
<evidence type="ECO:0000256" key="1">
    <source>
        <dbReference type="SAM" id="MobiDB-lite"/>
    </source>
</evidence>
<evidence type="ECO:0000313" key="4">
    <source>
        <dbReference type="Proteomes" id="UP001515943"/>
    </source>
</evidence>
<protein>
    <submittedName>
        <fullName evidence="3">Uncharacterized protein</fullName>
    </submittedName>
</protein>
<organism evidence="3 4">
    <name type="scientific">Lentzea indica</name>
    <dbReference type="NCBI Taxonomy" id="2604800"/>
    <lineage>
        <taxon>Bacteria</taxon>
        <taxon>Bacillati</taxon>
        <taxon>Actinomycetota</taxon>
        <taxon>Actinomycetes</taxon>
        <taxon>Pseudonocardiales</taxon>
        <taxon>Pseudonocardiaceae</taxon>
        <taxon>Lentzea</taxon>
    </lineage>
</organism>
<keyword evidence="4" id="KW-1185">Reference proteome</keyword>
<sequence length="78" mass="7672">MRTQAPGGIGFFLGFVLAAATTFFVIAAGAASQPVLSVVALVAVVDLIALISTAGARWPPRSSGGACTRDSCSASSAS</sequence>
<keyword evidence="2" id="KW-0812">Transmembrane</keyword>
<feature type="transmembrane region" description="Helical" evidence="2">
    <location>
        <begin position="35"/>
        <end position="56"/>
    </location>
</feature>
<dbReference type="EMBL" id="VSRL01000026">
    <property type="protein sequence ID" value="NKE57103.1"/>
    <property type="molecule type" value="Genomic_DNA"/>
</dbReference>
<reference evidence="3 4" key="1">
    <citation type="submission" date="2019-08" db="EMBL/GenBank/DDBJ databases">
        <title>Lentzea from Indian Himalayas.</title>
        <authorList>
            <person name="Mandal S."/>
            <person name="Mallick Gupta A."/>
            <person name="Maiti P.K."/>
            <person name="Sarkar J."/>
            <person name="Mandal S."/>
        </authorList>
    </citation>
    <scope>NUCLEOTIDE SEQUENCE [LARGE SCALE GENOMIC DNA]</scope>
    <source>
        <strain evidence="3 4">PSKA42</strain>
    </source>
</reference>
<dbReference type="RefSeq" id="WP_167972483.1">
    <property type="nucleotide sequence ID" value="NZ_VSRL01000026.1"/>
</dbReference>
<proteinExistence type="predicted"/>
<feature type="transmembrane region" description="Helical" evidence="2">
    <location>
        <begin position="7"/>
        <end position="29"/>
    </location>
</feature>